<dbReference type="PANTHER" id="PTHR42760">
    <property type="entry name" value="SHORT-CHAIN DEHYDROGENASES/REDUCTASES FAMILY MEMBER"/>
    <property type="match status" value="1"/>
</dbReference>
<dbReference type="PROSITE" id="PS00061">
    <property type="entry name" value="ADH_SHORT"/>
    <property type="match status" value="1"/>
</dbReference>
<dbReference type="PRINTS" id="PR00081">
    <property type="entry name" value="GDHRDH"/>
</dbReference>
<name>A0A4R9AI89_9MICO</name>
<dbReference type="RefSeq" id="WP_134513439.1">
    <property type="nucleotide sequence ID" value="NZ_SOHJ01000003.1"/>
</dbReference>
<evidence type="ECO:0000313" key="3">
    <source>
        <dbReference type="EMBL" id="TFD62172.1"/>
    </source>
</evidence>
<evidence type="ECO:0000313" key="4">
    <source>
        <dbReference type="Proteomes" id="UP000298170"/>
    </source>
</evidence>
<dbReference type="Gene3D" id="3.40.50.720">
    <property type="entry name" value="NAD(P)-binding Rossmann-like Domain"/>
    <property type="match status" value="1"/>
</dbReference>
<dbReference type="InterPro" id="IPR020904">
    <property type="entry name" value="Sc_DH/Rdtase_CS"/>
</dbReference>
<dbReference type="AlphaFoldDB" id="A0A4R9AI89"/>
<dbReference type="Pfam" id="PF13561">
    <property type="entry name" value="adh_short_C2"/>
    <property type="match status" value="1"/>
</dbReference>
<proteinExistence type="inferred from homology"/>
<sequence>MDINAFSLAGSVALVTGAAGGIGARVALGLAEFGASVGILDVAGSDLASTTEAIAAIGGTSESVFVDVTDGDALTAAVARVQNRLGPLKHAVNCAGINNQIPAESMTRAQWQKMLDINLTGIFLSCQVEGVAMIANGGGSIVNIGSVSAHIANRGLDQVHYNAAKAGVLQLTKSLGLEWVAEGVRVNSVSPGYTATPMALSPEVWPLVEGLQKDIPMARLAKPSELVGPIVFLLSDAASYVTSVDLLVDGGAVAW</sequence>
<dbReference type="GO" id="GO:0016616">
    <property type="term" value="F:oxidoreductase activity, acting on the CH-OH group of donors, NAD or NADP as acceptor"/>
    <property type="evidence" value="ECO:0007669"/>
    <property type="project" value="TreeGrafter"/>
</dbReference>
<protein>
    <submittedName>
        <fullName evidence="3">SDR family oxidoreductase</fullName>
    </submittedName>
</protein>
<gene>
    <name evidence="3" type="ORF">E3T39_04025</name>
</gene>
<dbReference type="Proteomes" id="UP000298170">
    <property type="component" value="Unassembled WGS sequence"/>
</dbReference>
<dbReference type="PRINTS" id="PR00080">
    <property type="entry name" value="SDRFAMILY"/>
</dbReference>
<evidence type="ECO:0000256" key="2">
    <source>
        <dbReference type="ARBA" id="ARBA00023002"/>
    </source>
</evidence>
<accession>A0A4R9AI89</accession>
<keyword evidence="4" id="KW-1185">Reference proteome</keyword>
<reference evidence="3 4" key="1">
    <citation type="submission" date="2019-03" db="EMBL/GenBank/DDBJ databases">
        <title>Genomics of glacier-inhabiting Cryobacterium strains.</title>
        <authorList>
            <person name="Liu Q."/>
            <person name="Xin Y.-H."/>
        </authorList>
    </citation>
    <scope>NUCLEOTIDE SEQUENCE [LARGE SCALE GENOMIC DNA]</scope>
    <source>
        <strain evidence="3 4">Sr39</strain>
    </source>
</reference>
<comment type="caution">
    <text evidence="3">The sequence shown here is derived from an EMBL/GenBank/DDBJ whole genome shotgun (WGS) entry which is preliminary data.</text>
</comment>
<keyword evidence="2" id="KW-0560">Oxidoreductase</keyword>
<dbReference type="SUPFAM" id="SSF51735">
    <property type="entry name" value="NAD(P)-binding Rossmann-fold domains"/>
    <property type="match status" value="1"/>
</dbReference>
<dbReference type="InterPro" id="IPR002347">
    <property type="entry name" value="SDR_fam"/>
</dbReference>
<dbReference type="InterPro" id="IPR036291">
    <property type="entry name" value="NAD(P)-bd_dom_sf"/>
</dbReference>
<evidence type="ECO:0000256" key="1">
    <source>
        <dbReference type="ARBA" id="ARBA00006484"/>
    </source>
</evidence>
<organism evidence="3 4">
    <name type="scientific">Cryobacterium suzukii</name>
    <dbReference type="NCBI Taxonomy" id="1259198"/>
    <lineage>
        <taxon>Bacteria</taxon>
        <taxon>Bacillati</taxon>
        <taxon>Actinomycetota</taxon>
        <taxon>Actinomycetes</taxon>
        <taxon>Micrococcales</taxon>
        <taxon>Microbacteriaceae</taxon>
        <taxon>Cryobacterium</taxon>
    </lineage>
</organism>
<dbReference type="EMBL" id="SOHJ01000003">
    <property type="protein sequence ID" value="TFD62172.1"/>
    <property type="molecule type" value="Genomic_DNA"/>
</dbReference>
<dbReference type="FunFam" id="3.40.50.720:FF:000084">
    <property type="entry name" value="Short-chain dehydrogenase reductase"/>
    <property type="match status" value="1"/>
</dbReference>
<comment type="similarity">
    <text evidence="1">Belongs to the short-chain dehydrogenases/reductases (SDR) family.</text>
</comment>
<dbReference type="PANTHER" id="PTHR42760:SF115">
    <property type="entry name" value="3-OXOACYL-[ACYL-CARRIER-PROTEIN] REDUCTASE FABG"/>
    <property type="match status" value="1"/>
</dbReference>
<dbReference type="OrthoDB" id="286404at2"/>